<organism evidence="1 2">
    <name type="scientific">Eretmocerus hayati</name>
    <dbReference type="NCBI Taxonomy" id="131215"/>
    <lineage>
        <taxon>Eukaryota</taxon>
        <taxon>Metazoa</taxon>
        <taxon>Ecdysozoa</taxon>
        <taxon>Arthropoda</taxon>
        <taxon>Hexapoda</taxon>
        <taxon>Insecta</taxon>
        <taxon>Pterygota</taxon>
        <taxon>Neoptera</taxon>
        <taxon>Endopterygota</taxon>
        <taxon>Hymenoptera</taxon>
        <taxon>Apocrita</taxon>
        <taxon>Proctotrupomorpha</taxon>
        <taxon>Chalcidoidea</taxon>
        <taxon>Aphelinidae</taxon>
        <taxon>Aphelininae</taxon>
        <taxon>Eretmocerus</taxon>
    </lineage>
</organism>
<dbReference type="EMBL" id="CM056741">
    <property type="protein sequence ID" value="KAJ8683156.1"/>
    <property type="molecule type" value="Genomic_DNA"/>
</dbReference>
<dbReference type="Proteomes" id="UP001239111">
    <property type="component" value="Chromosome 1"/>
</dbReference>
<keyword evidence="2" id="KW-1185">Reference proteome</keyword>
<name>A0ACC2PK10_9HYME</name>
<reference evidence="1" key="1">
    <citation type="submission" date="2023-04" db="EMBL/GenBank/DDBJ databases">
        <title>A chromosome-level genome assembly of the parasitoid wasp Eretmocerus hayati.</title>
        <authorList>
            <person name="Zhong Y."/>
            <person name="Liu S."/>
            <person name="Liu Y."/>
        </authorList>
    </citation>
    <scope>NUCLEOTIDE SEQUENCE</scope>
    <source>
        <strain evidence="1">ZJU_SS_LIU_2023</strain>
    </source>
</reference>
<evidence type="ECO:0000313" key="1">
    <source>
        <dbReference type="EMBL" id="KAJ8683156.1"/>
    </source>
</evidence>
<sequence length="300" mass="33668">MVELFHRVLELPMVEIAMNFSASTYSRVKDSNQLVYWALSTAESSLTQATRQAAPIAKRFETPITIVDQKLCQGLDKIEKKMPIVRQTPNVIMENTYLMILEAMMPTVQRISNANEFVNNHANNIKETSWKKVNEILSTHYGSVMVDKFDNTAEIVDMLIDKYFPPLTEEKYAEVVSVEEDKLLHTLQRLGRLSNKAAHRVYSHVAHQLRILSKDNLRAYLSALVHFLQMARNVNAINSITTSHNSSSSNSTTNNGIPSTTSNGKPETINNTATSTPKPPSTKYQANSNHNSNGTSTKNK</sequence>
<gene>
    <name evidence="1" type="ORF">QAD02_018948</name>
</gene>
<evidence type="ECO:0000313" key="2">
    <source>
        <dbReference type="Proteomes" id="UP001239111"/>
    </source>
</evidence>
<proteinExistence type="predicted"/>
<accession>A0ACC2PK10</accession>
<protein>
    <submittedName>
        <fullName evidence="1">Uncharacterized protein</fullName>
    </submittedName>
</protein>
<comment type="caution">
    <text evidence="1">The sequence shown here is derived from an EMBL/GenBank/DDBJ whole genome shotgun (WGS) entry which is preliminary data.</text>
</comment>